<evidence type="ECO:0000313" key="11">
    <source>
        <dbReference type="Proteomes" id="UP001449795"/>
    </source>
</evidence>
<dbReference type="PANTHER" id="PTHR43785">
    <property type="entry name" value="GAMMA-GLUTAMYLPUTRESCINE SYNTHETASE"/>
    <property type="match status" value="1"/>
</dbReference>
<dbReference type="Pfam" id="PF16952">
    <property type="entry name" value="Gln-synt_N_2"/>
    <property type="match status" value="1"/>
</dbReference>
<dbReference type="Pfam" id="PF00120">
    <property type="entry name" value="Gln-synt_C"/>
    <property type="match status" value="1"/>
</dbReference>
<evidence type="ECO:0000256" key="8">
    <source>
        <dbReference type="RuleBase" id="RU000384"/>
    </source>
</evidence>
<comment type="similarity">
    <text evidence="7 8">Belongs to the glutamine synthetase family.</text>
</comment>
<comment type="function">
    <text evidence="2">Catalyzes the ATP-dependent biosynthesis of glutamine from glutamate and ammonia.</text>
</comment>
<dbReference type="PROSITE" id="PS51987">
    <property type="entry name" value="GS_CATALYTIC"/>
    <property type="match status" value="1"/>
</dbReference>
<evidence type="ECO:0000256" key="1">
    <source>
        <dbReference type="ARBA" id="ARBA00001946"/>
    </source>
</evidence>
<reference evidence="10 11" key="1">
    <citation type="submission" date="2024-04" db="EMBL/GenBank/DDBJ databases">
        <title>Complete genome sequence of Nguyenibacter vanlangesis HBCM-1154, a strain capable of nitrogen fixation, IAA production, and phosphorus solubilization isolated from sugarcane soil.</title>
        <authorList>
            <person name="MY HANH P."/>
        </authorList>
    </citation>
    <scope>NUCLEOTIDE SEQUENCE [LARGE SCALE GENOMIC DNA]</scope>
    <source>
        <strain evidence="10 11">HBCM 1154</strain>
    </source>
</reference>
<keyword evidence="5" id="KW-0067">ATP-binding</keyword>
<gene>
    <name evidence="10" type="ORF">AAC691_07350</name>
</gene>
<evidence type="ECO:0000256" key="4">
    <source>
        <dbReference type="ARBA" id="ARBA00022741"/>
    </source>
</evidence>
<accession>A0ABZ3D906</accession>
<dbReference type="PANTHER" id="PTHR43785:SF12">
    <property type="entry name" value="TYPE-1 GLUTAMINE SYNTHETASE 2"/>
    <property type="match status" value="1"/>
</dbReference>
<dbReference type="SMART" id="SM01230">
    <property type="entry name" value="Gln-synt_C"/>
    <property type="match status" value="1"/>
</dbReference>
<keyword evidence="11" id="KW-1185">Reference proteome</keyword>
<feature type="domain" description="GS catalytic" evidence="9">
    <location>
        <begin position="113"/>
        <end position="448"/>
    </location>
</feature>
<evidence type="ECO:0000256" key="7">
    <source>
        <dbReference type="PROSITE-ProRule" id="PRU01331"/>
    </source>
</evidence>
<dbReference type="Gene3D" id="3.30.590.10">
    <property type="entry name" value="Glutamine synthetase/guanido kinase, catalytic domain"/>
    <property type="match status" value="1"/>
</dbReference>
<evidence type="ECO:0000256" key="2">
    <source>
        <dbReference type="ARBA" id="ARBA00003117"/>
    </source>
</evidence>
<keyword evidence="6" id="KW-0535">Nitrogen fixation</keyword>
<dbReference type="Gene3D" id="3.10.20.70">
    <property type="entry name" value="Glutamine synthetase, N-terminal domain"/>
    <property type="match status" value="1"/>
</dbReference>
<organism evidence="10 11">
    <name type="scientific">Nguyenibacter vanlangensis</name>
    <dbReference type="NCBI Taxonomy" id="1216886"/>
    <lineage>
        <taxon>Bacteria</taxon>
        <taxon>Pseudomonadati</taxon>
        <taxon>Pseudomonadota</taxon>
        <taxon>Alphaproteobacteria</taxon>
        <taxon>Acetobacterales</taxon>
        <taxon>Acetobacteraceae</taxon>
        <taxon>Nguyenibacter</taxon>
    </lineage>
</organism>
<evidence type="ECO:0000313" key="10">
    <source>
        <dbReference type="EMBL" id="XAE44238.1"/>
    </source>
</evidence>
<dbReference type="SUPFAM" id="SSF54368">
    <property type="entry name" value="Glutamine synthetase, N-terminal domain"/>
    <property type="match status" value="1"/>
</dbReference>
<evidence type="ECO:0000256" key="5">
    <source>
        <dbReference type="ARBA" id="ARBA00022840"/>
    </source>
</evidence>
<dbReference type="RefSeq" id="WP_342629532.1">
    <property type="nucleotide sequence ID" value="NZ_CP152276.1"/>
</dbReference>
<dbReference type="Proteomes" id="UP001449795">
    <property type="component" value="Chromosome"/>
</dbReference>
<comment type="cofactor">
    <cofactor evidence="1">
        <name>Mg(2+)</name>
        <dbReference type="ChEBI" id="CHEBI:18420"/>
    </cofactor>
</comment>
<evidence type="ECO:0000259" key="9">
    <source>
        <dbReference type="PROSITE" id="PS51987"/>
    </source>
</evidence>
<keyword evidence="3 10" id="KW-0436">Ligase</keyword>
<protein>
    <submittedName>
        <fullName evidence="10">Glutamine synthetase family protein</fullName>
        <ecNumber evidence="10">6.3.1.-</ecNumber>
    </submittedName>
</protein>
<evidence type="ECO:0000256" key="3">
    <source>
        <dbReference type="ARBA" id="ARBA00022598"/>
    </source>
</evidence>
<dbReference type="SUPFAM" id="SSF55931">
    <property type="entry name" value="Glutamine synthetase/guanido kinase"/>
    <property type="match status" value="1"/>
</dbReference>
<dbReference type="InterPro" id="IPR036651">
    <property type="entry name" value="Gln_synt_N_sf"/>
</dbReference>
<dbReference type="InterPro" id="IPR014746">
    <property type="entry name" value="Gln_synth/guanido_kin_cat_dom"/>
</dbReference>
<dbReference type="EMBL" id="CP152276">
    <property type="protein sequence ID" value="XAE44238.1"/>
    <property type="molecule type" value="Genomic_DNA"/>
</dbReference>
<keyword evidence="4" id="KW-0547">Nucleotide-binding</keyword>
<evidence type="ECO:0000256" key="6">
    <source>
        <dbReference type="ARBA" id="ARBA00023231"/>
    </source>
</evidence>
<proteinExistence type="inferred from homology"/>
<sequence length="448" mass="49337">MSETPQAPWQSVDPTGLFALLTNDLVGITRGRFFPLPLRERAVLKGCGWVPANLGLTPFDEIAADNPWGCVGDLRLRPDPDTAYRTTRLGEGAFAGMLCDITTLDHQPWYGCGRSFLRAALKDLETEFGLSLFCAFESEFQVTGATWAHAPAFSLQAMRRADDFMRLLVDALADVGVDPEIILPEYGQDQYEVPCAPRDALQAADKAVLFREVTREAARLSGLRATFTPKMTPQGVGNGMHIHFSLKDRNGRFVTFDPQHPAGVSERCGAFVAGIMRHMPALMAFCAPTAISYMRLQAHHWSSAYASFGLHNREAALRICPVAATDPATTARLFNIEFRPPDGTASPYWALGALVRAGIEGLRHGLPTPDLCPGDPDSMDEATRRQMGIRRLPGSLREALDAFMADSIVRGWLDSALVEGIRSAKQCEIDKIQDWTDDESCRRYATIF</sequence>
<dbReference type="InterPro" id="IPR008147">
    <property type="entry name" value="Gln_synt_N"/>
</dbReference>
<name>A0ABZ3D906_9PROT</name>
<dbReference type="GO" id="GO:0016874">
    <property type="term" value="F:ligase activity"/>
    <property type="evidence" value="ECO:0007669"/>
    <property type="project" value="UniProtKB-KW"/>
</dbReference>
<dbReference type="InterPro" id="IPR008146">
    <property type="entry name" value="Gln_synth_cat_dom"/>
</dbReference>
<dbReference type="EC" id="6.3.1.-" evidence="10"/>